<dbReference type="Gene3D" id="3.40.50.410">
    <property type="entry name" value="von Willebrand factor, type A domain"/>
    <property type="match status" value="1"/>
</dbReference>
<evidence type="ECO:0000259" key="2">
    <source>
        <dbReference type="Pfam" id="PF25043"/>
    </source>
</evidence>
<protein>
    <submittedName>
        <fullName evidence="3">RNA-binding protein</fullName>
    </submittedName>
</protein>
<dbReference type="InterPro" id="IPR011205">
    <property type="entry name" value="UCP015417_vWA"/>
</dbReference>
<evidence type="ECO:0000313" key="3">
    <source>
        <dbReference type="EMBL" id="WQJ51098.1"/>
    </source>
</evidence>
<reference evidence="3 4" key="1">
    <citation type="submission" date="2023-11" db="EMBL/GenBank/DDBJ databases">
        <authorList>
            <person name="Cook R."/>
            <person name="Crisci M."/>
            <person name="Pye H."/>
            <person name="Adriaenssens E."/>
            <person name="Santini J."/>
        </authorList>
    </citation>
    <scope>NUCLEOTIDE SEQUENCE [LARGE SCALE GENOMIC DNA]</scope>
    <source>
        <strain evidence="3">Lak_Megaphage_RVC_AP3_GC26</strain>
    </source>
</reference>
<dbReference type="InterPro" id="IPR056690">
    <property type="entry name" value="DUF7788"/>
</dbReference>
<keyword evidence="4" id="KW-1185">Reference proteome</keyword>
<dbReference type="PANTHER" id="PTHR31373:SF17">
    <property type="entry name" value="OS06G0652100 PROTEIN"/>
    <property type="match status" value="1"/>
</dbReference>
<dbReference type="Proteomes" id="UP001348805">
    <property type="component" value="Segment"/>
</dbReference>
<dbReference type="InterPro" id="IPR058580">
    <property type="entry name" value="DUF2828"/>
</dbReference>
<feature type="domain" description="DUF2828" evidence="1">
    <location>
        <begin position="161"/>
        <end position="216"/>
    </location>
</feature>
<accession>A0ABZ0Z1R5</accession>
<evidence type="ECO:0000313" key="4">
    <source>
        <dbReference type="Proteomes" id="UP001348805"/>
    </source>
</evidence>
<feature type="domain" description="DUF7788" evidence="2">
    <location>
        <begin position="250"/>
        <end position="431"/>
    </location>
</feature>
<evidence type="ECO:0000259" key="1">
    <source>
        <dbReference type="Pfam" id="PF11443"/>
    </source>
</evidence>
<dbReference type="InterPro" id="IPR036465">
    <property type="entry name" value="vWFA_dom_sf"/>
</dbReference>
<dbReference type="EMBL" id="OR769219">
    <property type="protein sequence ID" value="WQJ51098.1"/>
    <property type="molecule type" value="Genomic_DNA"/>
</dbReference>
<dbReference type="PANTHER" id="PTHR31373">
    <property type="entry name" value="OS06G0652100 PROTEIN"/>
    <property type="match status" value="1"/>
</dbReference>
<organism evidence="3 4">
    <name type="scientific">phage Lak_Megaphage_RVC_AP3_GC26</name>
    <dbReference type="NCBI Taxonomy" id="3109225"/>
    <lineage>
        <taxon>Viruses</taxon>
        <taxon>Duplodnaviria</taxon>
        <taxon>Heunggongvirae</taxon>
        <taxon>Uroviricota</taxon>
        <taxon>Caudoviricetes</taxon>
        <taxon>Caudoviricetes code 15 clade</taxon>
    </lineage>
</organism>
<sequence length="453" mass="52372">MTLEEIFAMKTTENGDNAYNTTMNPMLDILFMSEYYGKHLDEIPYIGTSMTAKLFAMMMRDPRFGLGRRELGRRLMLLTEVTPSDVVKAGRFDDLFIGWEQMGEISFAKMCEFLYNEIKSGNELCKKWMPRYSSKNLMLARKIAKQFHMNKQTYGHFIKSDTTENKLSRHRTDEIIFSQVPSLAMIKYFNRFSTGEDTKVRFQKYLEDVRSGKQELKISTTNVYDIYKNRDKIDPDLFFSKIEKISGSWIPVVDSSGSMQDSNDSYGKALAVGHYLAKCSTYAPDTVLSFSSEPALLKLGVENTYTRHGYWRTSEFTRQRLMEKKSQYKRELESMYTGDCSNTDFGAVCAKLKELDSKNAPDWIVVLSDMEFDSGSNQTKDEMMNIFKQNGMHTKLVWWNFNAHNTTSPETDKYGNIFMSGYSPMLLKFLNVGFDGQKFLNTLIEEYSHAISK</sequence>
<name>A0ABZ0Z1R5_9CAUD</name>
<dbReference type="Pfam" id="PF25043">
    <property type="entry name" value="DUF7788"/>
    <property type="match status" value="1"/>
</dbReference>
<dbReference type="Pfam" id="PF11443">
    <property type="entry name" value="DUF2828"/>
    <property type="match status" value="1"/>
</dbReference>
<proteinExistence type="predicted"/>